<protein>
    <submittedName>
        <fullName evidence="6">Phosphotriesterase-related protein-like</fullName>
    </submittedName>
</protein>
<proteinExistence type="inferred from homology"/>
<feature type="binding site" evidence="3">
    <location>
        <position position="24"/>
    </location>
    <ligand>
        <name>a divalent metal cation</name>
        <dbReference type="ChEBI" id="CHEBI:60240"/>
        <label>1</label>
    </ligand>
</feature>
<reference evidence="6" key="1">
    <citation type="submission" date="2025-08" db="UniProtKB">
        <authorList>
            <consortium name="RefSeq"/>
        </authorList>
    </citation>
    <scope>IDENTIFICATION</scope>
    <source>
        <tissue evidence="6">Whole body</tissue>
    </source>
</reference>
<evidence type="ECO:0000313" key="5">
    <source>
        <dbReference type="Proteomes" id="UP000694925"/>
    </source>
</evidence>
<feature type="binding site" evidence="3">
    <location>
        <position position="26"/>
    </location>
    <ligand>
        <name>a divalent metal cation</name>
        <dbReference type="ChEBI" id="CHEBI:60240"/>
        <label>1</label>
    </ligand>
</feature>
<comment type="caution">
    <text evidence="4">Lacks conserved residue(s) required for the propagation of feature annotation.</text>
</comment>
<organism evidence="5 6">
    <name type="scientific">Ceratina calcarata</name>
    <dbReference type="NCBI Taxonomy" id="156304"/>
    <lineage>
        <taxon>Eukaryota</taxon>
        <taxon>Metazoa</taxon>
        <taxon>Ecdysozoa</taxon>
        <taxon>Arthropoda</taxon>
        <taxon>Hexapoda</taxon>
        <taxon>Insecta</taxon>
        <taxon>Pterygota</taxon>
        <taxon>Neoptera</taxon>
        <taxon>Endopterygota</taxon>
        <taxon>Hymenoptera</taxon>
        <taxon>Apocrita</taxon>
        <taxon>Aculeata</taxon>
        <taxon>Apoidea</taxon>
        <taxon>Anthophila</taxon>
        <taxon>Apidae</taxon>
        <taxon>Ceratina</taxon>
        <taxon>Zadontomerus</taxon>
    </lineage>
</organism>
<feature type="binding site" evidence="3">
    <location>
        <position position="298"/>
    </location>
    <ligand>
        <name>a divalent metal cation</name>
        <dbReference type="ChEBI" id="CHEBI:60240"/>
        <label>1</label>
    </ligand>
</feature>
<dbReference type="PROSITE" id="PS51347">
    <property type="entry name" value="PHOSPHOTRIESTERASE_2"/>
    <property type="match status" value="1"/>
</dbReference>
<keyword evidence="5" id="KW-1185">Reference proteome</keyword>
<evidence type="ECO:0000313" key="6">
    <source>
        <dbReference type="RefSeq" id="XP_017883802.1"/>
    </source>
</evidence>
<dbReference type="KEGG" id="ccal:108627207"/>
<dbReference type="AlphaFoldDB" id="A0AAJ7J3S9"/>
<comment type="cofactor">
    <cofactor evidence="3">
        <name>a divalent metal cation</name>
        <dbReference type="ChEBI" id="CHEBI:60240"/>
    </cofactor>
    <text evidence="3">Binds 2 divalent metal cations per subunit.</text>
</comment>
<dbReference type="InterPro" id="IPR032466">
    <property type="entry name" value="Metal_Hydrolase"/>
</dbReference>
<feature type="binding site" evidence="3">
    <location>
        <position position="168"/>
    </location>
    <ligand>
        <name>a divalent metal cation</name>
        <dbReference type="ChEBI" id="CHEBI:60240"/>
        <label>2</label>
    </ligand>
</feature>
<dbReference type="SUPFAM" id="SSF51556">
    <property type="entry name" value="Metallo-dependent hydrolases"/>
    <property type="match status" value="1"/>
</dbReference>
<feature type="binding site" evidence="3">
    <location>
        <position position="229"/>
    </location>
    <ligand>
        <name>a divalent metal cation</name>
        <dbReference type="ChEBI" id="CHEBI:60240"/>
        <label>2</label>
    </ligand>
</feature>
<evidence type="ECO:0000256" key="2">
    <source>
        <dbReference type="ARBA" id="ARBA00022801"/>
    </source>
</evidence>
<keyword evidence="1 3" id="KW-0479">Metal-binding</keyword>
<dbReference type="Gene3D" id="3.20.20.140">
    <property type="entry name" value="Metal-dependent hydrolases"/>
    <property type="match status" value="1"/>
</dbReference>
<name>A0AAJ7J3S9_9HYME</name>
<dbReference type="GeneID" id="108627207"/>
<dbReference type="Proteomes" id="UP000694925">
    <property type="component" value="Unplaced"/>
</dbReference>
<gene>
    <name evidence="6" type="primary">LOC108627207</name>
</gene>
<dbReference type="Pfam" id="PF02126">
    <property type="entry name" value="PTE"/>
    <property type="match status" value="1"/>
</dbReference>
<keyword evidence="2" id="KW-0378">Hydrolase</keyword>
<evidence type="ECO:0000256" key="4">
    <source>
        <dbReference type="PROSITE-ProRule" id="PRU00679"/>
    </source>
</evidence>
<dbReference type="PANTHER" id="PTHR10819">
    <property type="entry name" value="PHOSPHOTRIESTERASE-RELATED"/>
    <property type="match status" value="1"/>
</dbReference>
<dbReference type="GO" id="GO:0016787">
    <property type="term" value="F:hydrolase activity"/>
    <property type="evidence" value="ECO:0007669"/>
    <property type="project" value="UniProtKB-KW"/>
</dbReference>
<dbReference type="RefSeq" id="XP_017883802.1">
    <property type="nucleotide sequence ID" value="XM_018028313.2"/>
</dbReference>
<sequence length="348" mass="39322">MASKSVSTVLGEKDAGQLGRILTHEHLSMTFTTFYCNPPSNLKRFLGGEIKLENAGILKQYPYSNRSNLIFNDQHTEDAVLEDVKLYKEFGGGTIVENSNHGLTRNIPFLKKISEETGINIIAGTGYYVSAIQNDEGLTKEEMYDVMLKEMTIGCEECPDVKTGFIGEVGSTWPITAFERRAIEATAEVQAQLNCPVSFHPGRNRVAPSEIMRIYQEAGGQARKAIMSHLDRTLLSLEELLEFADDAKCYCQFDLFGIECSFYQLNPFVDMISDAQRIDRLKHFQNNQKLDRVLLSHDIHTKHRLIKFGGHGYSHILNNVVPKMMLKGFTSEDIDTLTIRNPRTWLTS</sequence>
<dbReference type="InterPro" id="IPR001559">
    <property type="entry name" value="Phosphotriesterase"/>
</dbReference>
<dbReference type="PANTHER" id="PTHR10819:SF3">
    <property type="entry name" value="PHOSPHOTRIESTERASE-RELATED PROTEIN"/>
    <property type="match status" value="1"/>
</dbReference>
<comment type="similarity">
    <text evidence="4">Belongs to the metallo-dependent hydrolases superfamily. Phosphotriesterase family.</text>
</comment>
<dbReference type="GO" id="GO:0008270">
    <property type="term" value="F:zinc ion binding"/>
    <property type="evidence" value="ECO:0007669"/>
    <property type="project" value="InterPro"/>
</dbReference>
<feature type="binding site" evidence="3">
    <location>
        <position position="200"/>
    </location>
    <ligand>
        <name>a divalent metal cation</name>
        <dbReference type="ChEBI" id="CHEBI:60240"/>
        <label>2</label>
    </ligand>
</feature>
<evidence type="ECO:0000256" key="3">
    <source>
        <dbReference type="PIRSR" id="PIRSR601559-52"/>
    </source>
</evidence>
<accession>A0AAJ7J3S9</accession>
<feature type="binding site" evidence="3">
    <location>
        <position position="168"/>
    </location>
    <ligand>
        <name>a divalent metal cation</name>
        <dbReference type="ChEBI" id="CHEBI:60240"/>
        <label>1</label>
    </ligand>
</feature>
<evidence type="ECO:0000256" key="1">
    <source>
        <dbReference type="ARBA" id="ARBA00022723"/>
    </source>
</evidence>